<dbReference type="EMBL" id="FWZX01000005">
    <property type="protein sequence ID" value="SMF11943.1"/>
    <property type="molecule type" value="Genomic_DNA"/>
</dbReference>
<dbReference type="SUPFAM" id="SSF53335">
    <property type="entry name" value="S-adenosyl-L-methionine-dependent methyltransferases"/>
    <property type="match status" value="1"/>
</dbReference>
<keyword evidence="2" id="KW-0489">Methyltransferase</keyword>
<keyword evidence="2" id="KW-0808">Transferase</keyword>
<evidence type="ECO:0000259" key="1">
    <source>
        <dbReference type="Pfam" id="PF13649"/>
    </source>
</evidence>
<accession>A0A1Y6BHH3</accession>
<dbReference type="GO" id="GO:0032259">
    <property type="term" value="P:methylation"/>
    <property type="evidence" value="ECO:0007669"/>
    <property type="project" value="UniProtKB-KW"/>
</dbReference>
<evidence type="ECO:0000313" key="3">
    <source>
        <dbReference type="Proteomes" id="UP000192917"/>
    </source>
</evidence>
<gene>
    <name evidence="2" type="ORF">SAMN05428998_10548</name>
</gene>
<dbReference type="InterPro" id="IPR029063">
    <property type="entry name" value="SAM-dependent_MTases_sf"/>
</dbReference>
<dbReference type="InterPro" id="IPR041698">
    <property type="entry name" value="Methyltransf_25"/>
</dbReference>
<dbReference type="RefSeq" id="WP_085122069.1">
    <property type="nucleotide sequence ID" value="NZ_FWZX01000005.1"/>
</dbReference>
<dbReference type="STRING" id="560819.SAMN05428998_10548"/>
<evidence type="ECO:0000313" key="2">
    <source>
        <dbReference type="EMBL" id="SMF11943.1"/>
    </source>
</evidence>
<name>A0A1Y6BHH3_9PROT</name>
<organism evidence="2 3">
    <name type="scientific">Tistlia consotensis USBA 355</name>
    <dbReference type="NCBI Taxonomy" id="560819"/>
    <lineage>
        <taxon>Bacteria</taxon>
        <taxon>Pseudomonadati</taxon>
        <taxon>Pseudomonadota</taxon>
        <taxon>Alphaproteobacteria</taxon>
        <taxon>Rhodospirillales</taxon>
        <taxon>Rhodovibrionaceae</taxon>
        <taxon>Tistlia</taxon>
    </lineage>
</organism>
<feature type="domain" description="Methyltransferase" evidence="1">
    <location>
        <begin position="40"/>
        <end position="128"/>
    </location>
</feature>
<reference evidence="2 3" key="1">
    <citation type="submission" date="2017-04" db="EMBL/GenBank/DDBJ databases">
        <authorList>
            <person name="Afonso C.L."/>
            <person name="Miller P.J."/>
            <person name="Scott M.A."/>
            <person name="Spackman E."/>
            <person name="Goraichik I."/>
            <person name="Dimitrov K.M."/>
            <person name="Suarez D.L."/>
            <person name="Swayne D.E."/>
        </authorList>
    </citation>
    <scope>NUCLEOTIDE SEQUENCE [LARGE SCALE GENOMIC DNA]</scope>
    <source>
        <strain evidence="2 3">USBA 355</strain>
    </source>
</reference>
<sequence>MGDFSADWLSLREPVDARSRDRGLRRLLATWVPERGGLRVLDLGCGSGANLRALAPSLGIGQRWTAFDHDAALLERLPRRASGEGWSAEVATQLGELDGFDWPSADLVTASALLDLVSERWLERLIRRHAGAAFHFALSVDGRIDLAPRHAADGPVFETFVRDLQRPKGLGPALGPTAPAVAERVLREAGLQVAGAASDWILDPEDGALVEAWLRGVAAADLVREEVEETALKDWLDSHLGDLRDGRLRLRVGHRDLLALPL</sequence>
<keyword evidence="3" id="KW-1185">Reference proteome</keyword>
<protein>
    <submittedName>
        <fullName evidence="2">Methyltransferase domain-containing protein</fullName>
    </submittedName>
</protein>
<dbReference type="AlphaFoldDB" id="A0A1Y6BHH3"/>
<dbReference type="Proteomes" id="UP000192917">
    <property type="component" value="Unassembled WGS sequence"/>
</dbReference>
<dbReference type="Gene3D" id="3.40.50.150">
    <property type="entry name" value="Vaccinia Virus protein VP39"/>
    <property type="match status" value="1"/>
</dbReference>
<proteinExistence type="predicted"/>
<dbReference type="GO" id="GO:0008168">
    <property type="term" value="F:methyltransferase activity"/>
    <property type="evidence" value="ECO:0007669"/>
    <property type="project" value="UniProtKB-KW"/>
</dbReference>
<dbReference type="Pfam" id="PF13649">
    <property type="entry name" value="Methyltransf_25"/>
    <property type="match status" value="1"/>
</dbReference>